<geneLocation type="plasmid" evidence="1">
    <name>p1</name>
</geneLocation>
<gene>
    <name evidence="1" type="ORF">LH706_21515</name>
</gene>
<reference evidence="1" key="1">
    <citation type="submission" date="2021-10" db="EMBL/GenBank/DDBJ databases">
        <title>Complete genome sequences of five Ralstonia solancearum strains isolated from sunflower.</title>
        <authorList>
            <person name="She X."/>
            <person name="He Z."/>
        </authorList>
    </citation>
    <scope>NUCLEOTIDE SEQUENCE</scope>
    <source>
        <strain evidence="1">RS638</strain>
    </source>
</reference>
<dbReference type="EMBL" id="CP085044">
    <property type="protein sequence ID" value="UZF18099.1"/>
    <property type="molecule type" value="Genomic_DNA"/>
</dbReference>
<proteinExistence type="predicted"/>
<protein>
    <submittedName>
        <fullName evidence="1">Uncharacterized protein</fullName>
    </submittedName>
</protein>
<accession>A0ABY6NLX2</accession>
<sequence>MQYPHPAEIFHAIQKSHHYFESGIFTMNSADQYIAGLGAAVPDPRLRRGCVRAALPNSVEDGDGVRLEGCRHTGDAA</sequence>
<keyword evidence="1" id="KW-0614">Plasmid</keyword>
<evidence type="ECO:0000313" key="1">
    <source>
        <dbReference type="EMBL" id="UZF18099.1"/>
    </source>
</evidence>
<name>A0ABY6NLX2_RALSL</name>
<organism evidence="1">
    <name type="scientific">Ralstonia solanacearum</name>
    <name type="common">Pseudomonas solanacearum</name>
    <dbReference type="NCBI Taxonomy" id="305"/>
    <lineage>
        <taxon>Bacteria</taxon>
        <taxon>Pseudomonadati</taxon>
        <taxon>Pseudomonadota</taxon>
        <taxon>Betaproteobacteria</taxon>
        <taxon>Burkholderiales</taxon>
        <taxon>Burkholderiaceae</taxon>
        <taxon>Ralstonia</taxon>
        <taxon>Ralstonia solanacearum species complex</taxon>
    </lineage>
</organism>